<comment type="caution">
    <text evidence="2">The sequence shown here is derived from an EMBL/GenBank/DDBJ whole genome shotgun (WGS) entry which is preliminary data.</text>
</comment>
<keyword evidence="3" id="KW-1185">Reference proteome</keyword>
<dbReference type="RefSeq" id="WP_146850023.1">
    <property type="nucleotide sequence ID" value="NZ_BKAG01000009.1"/>
</dbReference>
<dbReference type="AlphaFoldDB" id="A0A512M6R3"/>
<keyword evidence="1" id="KW-0812">Transmembrane</keyword>
<accession>A0A512M6R3</accession>
<sequence>MKDAQNDPSEQKGGLSERAKDWAKRVIFIGSLVAIGCAVNWEIKRRQASYRQGQIERGLMPPESVNWPLK</sequence>
<evidence type="ECO:0000256" key="1">
    <source>
        <dbReference type="SAM" id="Phobius"/>
    </source>
</evidence>
<organism evidence="2 3">
    <name type="scientific">Brevifollis gellanilyticus</name>
    <dbReference type="NCBI Taxonomy" id="748831"/>
    <lineage>
        <taxon>Bacteria</taxon>
        <taxon>Pseudomonadati</taxon>
        <taxon>Verrucomicrobiota</taxon>
        <taxon>Verrucomicrobiia</taxon>
        <taxon>Verrucomicrobiales</taxon>
        <taxon>Verrucomicrobiaceae</taxon>
    </lineage>
</organism>
<dbReference type="Proteomes" id="UP000321577">
    <property type="component" value="Unassembled WGS sequence"/>
</dbReference>
<name>A0A512M6R3_9BACT</name>
<feature type="transmembrane region" description="Helical" evidence="1">
    <location>
        <begin position="22"/>
        <end position="41"/>
    </location>
</feature>
<evidence type="ECO:0000313" key="2">
    <source>
        <dbReference type="EMBL" id="GEP42426.1"/>
    </source>
</evidence>
<dbReference type="EMBL" id="BKAG01000009">
    <property type="protein sequence ID" value="GEP42426.1"/>
    <property type="molecule type" value="Genomic_DNA"/>
</dbReference>
<keyword evidence="1" id="KW-1133">Transmembrane helix</keyword>
<gene>
    <name evidence="2" type="ORF">BGE01nite_17170</name>
</gene>
<reference evidence="2 3" key="1">
    <citation type="submission" date="2019-07" db="EMBL/GenBank/DDBJ databases">
        <title>Whole genome shotgun sequence of Brevifollis gellanilyticus NBRC 108608.</title>
        <authorList>
            <person name="Hosoyama A."/>
            <person name="Uohara A."/>
            <person name="Ohji S."/>
            <person name="Ichikawa N."/>
        </authorList>
    </citation>
    <scope>NUCLEOTIDE SEQUENCE [LARGE SCALE GENOMIC DNA]</scope>
    <source>
        <strain evidence="2 3">NBRC 108608</strain>
    </source>
</reference>
<protein>
    <submittedName>
        <fullName evidence="2">Uncharacterized protein</fullName>
    </submittedName>
</protein>
<evidence type="ECO:0000313" key="3">
    <source>
        <dbReference type="Proteomes" id="UP000321577"/>
    </source>
</evidence>
<proteinExistence type="predicted"/>
<keyword evidence="1" id="KW-0472">Membrane</keyword>